<dbReference type="AlphaFoldDB" id="A0A1H5N2R2"/>
<dbReference type="SUPFAM" id="SSF46689">
    <property type="entry name" value="Homeodomain-like"/>
    <property type="match status" value="2"/>
</dbReference>
<protein>
    <submittedName>
        <fullName evidence="5">AraC-type DNA-binding protein</fullName>
    </submittedName>
</protein>
<dbReference type="PANTHER" id="PTHR43280">
    <property type="entry name" value="ARAC-FAMILY TRANSCRIPTIONAL REGULATOR"/>
    <property type="match status" value="1"/>
</dbReference>
<dbReference type="EMBL" id="FNUD01000002">
    <property type="protein sequence ID" value="SEE95874.1"/>
    <property type="molecule type" value="Genomic_DNA"/>
</dbReference>
<dbReference type="InterPro" id="IPR020449">
    <property type="entry name" value="Tscrpt_reg_AraC-type_HTH"/>
</dbReference>
<dbReference type="OrthoDB" id="9816011at2"/>
<dbReference type="PROSITE" id="PS00041">
    <property type="entry name" value="HTH_ARAC_FAMILY_1"/>
    <property type="match status" value="1"/>
</dbReference>
<keyword evidence="2 5" id="KW-0238">DNA-binding</keyword>
<proteinExistence type="predicted"/>
<dbReference type="InterPro" id="IPR018062">
    <property type="entry name" value="HTH_AraC-typ_CS"/>
</dbReference>
<dbReference type="Pfam" id="PF12833">
    <property type="entry name" value="HTH_18"/>
    <property type="match status" value="1"/>
</dbReference>
<organism evidence="5 6">
    <name type="scientific">Pseudomonas deceptionensis</name>
    <dbReference type="NCBI Taxonomy" id="882211"/>
    <lineage>
        <taxon>Bacteria</taxon>
        <taxon>Pseudomonadati</taxon>
        <taxon>Pseudomonadota</taxon>
        <taxon>Gammaproteobacteria</taxon>
        <taxon>Pseudomonadales</taxon>
        <taxon>Pseudomonadaceae</taxon>
        <taxon>Pseudomonas</taxon>
    </lineage>
</organism>
<evidence type="ECO:0000256" key="3">
    <source>
        <dbReference type="ARBA" id="ARBA00023163"/>
    </source>
</evidence>
<dbReference type="InterPro" id="IPR009057">
    <property type="entry name" value="Homeodomain-like_sf"/>
</dbReference>
<comment type="caution">
    <text evidence="5">The sequence shown here is derived from an EMBL/GenBank/DDBJ whole genome shotgun (WGS) entry which is preliminary data.</text>
</comment>
<dbReference type="RefSeq" id="WP_048361985.1">
    <property type="nucleotide sequence ID" value="NZ_FNUD01000002.1"/>
</dbReference>
<dbReference type="Gene3D" id="1.10.10.60">
    <property type="entry name" value="Homeodomain-like"/>
    <property type="match status" value="2"/>
</dbReference>
<dbReference type="InterPro" id="IPR018060">
    <property type="entry name" value="HTH_AraC"/>
</dbReference>
<dbReference type="GO" id="GO:0003700">
    <property type="term" value="F:DNA-binding transcription factor activity"/>
    <property type="evidence" value="ECO:0007669"/>
    <property type="project" value="InterPro"/>
</dbReference>
<name>A0A1H5N2R2_PSEDM</name>
<dbReference type="CDD" id="cd06976">
    <property type="entry name" value="cupin_MtlR-like_N"/>
    <property type="match status" value="1"/>
</dbReference>
<keyword evidence="6" id="KW-1185">Reference proteome</keyword>
<dbReference type="PANTHER" id="PTHR43280:SF27">
    <property type="entry name" value="TRANSCRIPTIONAL REGULATOR MTLR"/>
    <property type="match status" value="1"/>
</dbReference>
<dbReference type="PRINTS" id="PR00032">
    <property type="entry name" value="HTHARAC"/>
</dbReference>
<dbReference type="GO" id="GO:0009893">
    <property type="term" value="P:positive regulation of metabolic process"/>
    <property type="evidence" value="ECO:0007669"/>
    <property type="project" value="UniProtKB-ARBA"/>
</dbReference>
<accession>A0A1H5N2R2</accession>
<dbReference type="FunFam" id="1.10.10.60:FF:000297">
    <property type="entry name" value="AraC family transcriptional regulator"/>
    <property type="match status" value="1"/>
</dbReference>
<dbReference type="PROSITE" id="PS01124">
    <property type="entry name" value="HTH_ARAC_FAMILY_2"/>
    <property type="match status" value="1"/>
</dbReference>
<dbReference type="SMART" id="SM00342">
    <property type="entry name" value="HTH_ARAC"/>
    <property type="match status" value="1"/>
</dbReference>
<evidence type="ECO:0000313" key="5">
    <source>
        <dbReference type="EMBL" id="SEE95874.1"/>
    </source>
</evidence>
<dbReference type="GO" id="GO:0043565">
    <property type="term" value="F:sequence-specific DNA binding"/>
    <property type="evidence" value="ECO:0007669"/>
    <property type="project" value="InterPro"/>
</dbReference>
<evidence type="ECO:0000313" key="6">
    <source>
        <dbReference type="Proteomes" id="UP000183613"/>
    </source>
</evidence>
<evidence type="ECO:0000256" key="1">
    <source>
        <dbReference type="ARBA" id="ARBA00023015"/>
    </source>
</evidence>
<feature type="domain" description="HTH araC/xylS-type" evidence="4">
    <location>
        <begin position="192"/>
        <end position="290"/>
    </location>
</feature>
<keyword evidence="1" id="KW-0805">Transcription regulation</keyword>
<gene>
    <name evidence="5" type="ORF">SAMN04489800_3113</name>
</gene>
<evidence type="ECO:0000259" key="4">
    <source>
        <dbReference type="PROSITE" id="PS01124"/>
    </source>
</evidence>
<reference evidence="5" key="1">
    <citation type="submission" date="2016-10" db="EMBL/GenBank/DDBJ databases">
        <authorList>
            <person name="Varghese N."/>
            <person name="Submissions S."/>
        </authorList>
    </citation>
    <scope>NUCLEOTIDE SEQUENCE [LARGE SCALE GENOMIC DNA]</scope>
    <source>
        <strain evidence="5">LMG 25555</strain>
    </source>
</reference>
<keyword evidence="3" id="KW-0804">Transcription</keyword>
<evidence type="ECO:0000256" key="2">
    <source>
        <dbReference type="ARBA" id="ARBA00023125"/>
    </source>
</evidence>
<dbReference type="Proteomes" id="UP000183613">
    <property type="component" value="Unassembled WGS sequence"/>
</dbReference>
<sequence>MTRLARATDPSYELMDDHNGLSIIYRQHGFPCPLVRWHFHKEYELHLIVASSGKVFVGDYIGNFHPRSLFLTGPNLPHNWISQVAEDEVVPTRDMLVNFTDELFEGAASVFTELKTLTPMLERAHYGIEFRCPHTIRKAMGLMQTIADSTGVTRLGHFLILLELLAECDDYQLLSGVTCGQLADEQTIDRTNRAVDYIFSHYARELPLEEVAHYMGMKPTYFSRVFKQATGRCFIEFVNRLRISKSCELLADGQKPVTDVCFESGFNNISNFNRRFQQLKGMTPSHYRRLAVQRLTEQNQPPLSERLRSAK</sequence>